<organism evidence="2 3">
    <name type="scientific">Paenibacillus cellulosilyticus</name>
    <dbReference type="NCBI Taxonomy" id="375489"/>
    <lineage>
        <taxon>Bacteria</taxon>
        <taxon>Bacillati</taxon>
        <taxon>Bacillota</taxon>
        <taxon>Bacilli</taxon>
        <taxon>Bacillales</taxon>
        <taxon>Paenibacillaceae</taxon>
        <taxon>Paenibacillus</taxon>
    </lineage>
</organism>
<proteinExistence type="predicted"/>
<feature type="domain" description="Calcineurin-like phosphoesterase" evidence="1">
    <location>
        <begin position="5"/>
        <end position="190"/>
    </location>
</feature>
<evidence type="ECO:0000259" key="1">
    <source>
        <dbReference type="Pfam" id="PF00149"/>
    </source>
</evidence>
<evidence type="ECO:0000313" key="2">
    <source>
        <dbReference type="EMBL" id="PWV99314.1"/>
    </source>
</evidence>
<dbReference type="GO" id="GO:0016791">
    <property type="term" value="F:phosphatase activity"/>
    <property type="evidence" value="ECO:0007669"/>
    <property type="project" value="TreeGrafter"/>
</dbReference>
<dbReference type="RefSeq" id="WP_110045320.1">
    <property type="nucleotide sequence ID" value="NZ_CP054612.1"/>
</dbReference>
<dbReference type="GO" id="GO:0005737">
    <property type="term" value="C:cytoplasm"/>
    <property type="evidence" value="ECO:0007669"/>
    <property type="project" value="TreeGrafter"/>
</dbReference>
<dbReference type="GO" id="GO:0110154">
    <property type="term" value="P:RNA decapping"/>
    <property type="evidence" value="ECO:0007669"/>
    <property type="project" value="TreeGrafter"/>
</dbReference>
<dbReference type="InterPro" id="IPR050126">
    <property type="entry name" value="Ap4A_hydrolase"/>
</dbReference>
<dbReference type="InterPro" id="IPR029052">
    <property type="entry name" value="Metallo-depent_PP-like"/>
</dbReference>
<gene>
    <name evidence="2" type="ORF">DFQ01_11530</name>
</gene>
<protein>
    <submittedName>
        <fullName evidence="2">Serine/threonine protein phosphatase 1</fullName>
    </submittedName>
</protein>
<reference evidence="2 3" key="1">
    <citation type="submission" date="2018-05" db="EMBL/GenBank/DDBJ databases">
        <title>Genomic Encyclopedia of Type Strains, Phase III (KMG-III): the genomes of soil and plant-associated and newly described type strains.</title>
        <authorList>
            <person name="Whitman W."/>
        </authorList>
    </citation>
    <scope>NUCLEOTIDE SEQUENCE [LARGE SCALE GENOMIC DNA]</scope>
    <source>
        <strain evidence="2 3">CECT 5696</strain>
    </source>
</reference>
<dbReference type="PANTHER" id="PTHR42850">
    <property type="entry name" value="METALLOPHOSPHOESTERASE"/>
    <property type="match status" value="1"/>
</dbReference>
<comment type="caution">
    <text evidence="2">The sequence shown here is derived from an EMBL/GenBank/DDBJ whole genome shotgun (WGS) entry which is preliminary data.</text>
</comment>
<dbReference type="GO" id="GO:0008803">
    <property type="term" value="F:bis(5'-nucleosyl)-tetraphosphatase (symmetrical) activity"/>
    <property type="evidence" value="ECO:0007669"/>
    <property type="project" value="TreeGrafter"/>
</dbReference>
<dbReference type="SUPFAM" id="SSF56300">
    <property type="entry name" value="Metallo-dependent phosphatases"/>
    <property type="match status" value="1"/>
</dbReference>
<evidence type="ECO:0000313" key="3">
    <source>
        <dbReference type="Proteomes" id="UP000246635"/>
    </source>
</evidence>
<dbReference type="OrthoDB" id="384253at2"/>
<dbReference type="Pfam" id="PF00149">
    <property type="entry name" value="Metallophos"/>
    <property type="match status" value="1"/>
</dbReference>
<dbReference type="AlphaFoldDB" id="A0A2V2YZH7"/>
<sequence length="257" mass="29508">MIVNRTLVISDIHGCYREFVELLERMEYNPINDRLILLGDYVSRGPCSREVVQLVMILVEEHGAIALQGNHDHRFVRVMENEATEKETARFFDFGGLETLRSYCNNDITINQEHLDEIRSYMGQFESHIAFLKGLPYYYEDRDYIYVHAGVNPNGGPLSEQDLQDLLYIKEAFYNHKTNLEKVVIFGHTITPDIHGVPDIWEGEDKIGIDGGCAFGYQLNGLVLKDGRLNETYYIKADSCSFKANRSTYSRTMKAST</sequence>
<dbReference type="Gene3D" id="3.60.21.10">
    <property type="match status" value="1"/>
</dbReference>
<accession>A0A2V2YZH7</accession>
<dbReference type="PANTHER" id="PTHR42850:SF4">
    <property type="entry name" value="ZINC-DEPENDENT ENDOPOLYPHOSPHATASE"/>
    <property type="match status" value="1"/>
</dbReference>
<keyword evidence="3" id="KW-1185">Reference proteome</keyword>
<dbReference type="EMBL" id="QGTQ01000015">
    <property type="protein sequence ID" value="PWV99314.1"/>
    <property type="molecule type" value="Genomic_DNA"/>
</dbReference>
<dbReference type="InterPro" id="IPR004843">
    <property type="entry name" value="Calcineurin-like_PHP"/>
</dbReference>
<name>A0A2V2YZH7_9BACL</name>
<dbReference type="Proteomes" id="UP000246635">
    <property type="component" value="Unassembled WGS sequence"/>
</dbReference>